<dbReference type="KEGG" id="gps:C427_0021"/>
<evidence type="ECO:0000313" key="2">
    <source>
        <dbReference type="EMBL" id="AGH42133.1"/>
    </source>
</evidence>
<dbReference type="PROSITE" id="PS51782">
    <property type="entry name" value="LYSM"/>
    <property type="match status" value="1"/>
</dbReference>
<reference evidence="2 3" key="1">
    <citation type="journal article" date="2013" name="Genome Announc.">
        <title>Complete Genome Sequence of Glaciecola psychrophila Strain 170T.</title>
        <authorList>
            <person name="Yin J."/>
            <person name="Chen J."/>
            <person name="Liu G."/>
            <person name="Yu Y."/>
            <person name="Song L."/>
            <person name="Wang X."/>
            <person name="Qu X."/>
        </authorList>
    </citation>
    <scope>NUCLEOTIDE SEQUENCE [LARGE SCALE GENOMIC DNA]</scope>
    <source>
        <strain evidence="2 3">170</strain>
    </source>
</reference>
<name>K7A0F1_9ALTE</name>
<dbReference type="InterPro" id="IPR052196">
    <property type="entry name" value="Bact_Kbp"/>
</dbReference>
<dbReference type="InterPro" id="IPR036779">
    <property type="entry name" value="LysM_dom_sf"/>
</dbReference>
<dbReference type="SUPFAM" id="SSF54106">
    <property type="entry name" value="LysM domain"/>
    <property type="match status" value="1"/>
</dbReference>
<sequence>MTSKKLIRLLMLLVLMPLYVLADSILVKETAPEVYVVKKGDTLWDISNMYLDMPWQWPQLWRTNVHITNPHLIYPGDELRLVKNEKGETVLEVARDSVKPEIKLSPEGAKSFKTPEAITALPWSVIKPYIENEMIMSQQSYDRYPYVLGDHEGAVRFATDNLVLGKASRRSKENLNIVRKQNELYDMDGNFIGLQIRHLANAKLMDADLGNQNLIKILEAKLEVKRGDKIIPAVATELQEILLTAATNQTGYIIDDLEQHNLLGKYNVVVLDLGADQVSAGTIMGIYSQGPRIIDSKQPKYEGETDMIRSAFNQGDEISQPAIKVGEVIVFKAFDVASYALITKSAKVIKRGMIVAKP</sequence>
<dbReference type="PANTHER" id="PTHR34700">
    <property type="entry name" value="POTASSIUM BINDING PROTEIN KBP"/>
    <property type="match status" value="1"/>
</dbReference>
<organism evidence="2 3">
    <name type="scientific">Paraglaciecola psychrophila 170</name>
    <dbReference type="NCBI Taxonomy" id="1129794"/>
    <lineage>
        <taxon>Bacteria</taxon>
        <taxon>Pseudomonadati</taxon>
        <taxon>Pseudomonadota</taxon>
        <taxon>Gammaproteobacteria</taxon>
        <taxon>Alteromonadales</taxon>
        <taxon>Alteromonadaceae</taxon>
        <taxon>Paraglaciecola</taxon>
    </lineage>
</organism>
<dbReference type="AlphaFoldDB" id="K7A0F1"/>
<dbReference type="HOGENOM" id="CLU_050533_1_1_6"/>
<dbReference type="STRING" id="1129794.C427_0021"/>
<accession>K7A0F1</accession>
<dbReference type="Gene3D" id="3.10.350.10">
    <property type="entry name" value="LysM domain"/>
    <property type="match status" value="1"/>
</dbReference>
<dbReference type="CDD" id="cd00118">
    <property type="entry name" value="LysM"/>
    <property type="match status" value="1"/>
</dbReference>
<dbReference type="EMBL" id="CP003837">
    <property type="protein sequence ID" value="AGH42133.1"/>
    <property type="molecule type" value="Genomic_DNA"/>
</dbReference>
<dbReference type="PATRIC" id="fig|1129794.4.peg.21"/>
<dbReference type="RefSeq" id="WP_007634742.1">
    <property type="nucleotide sequence ID" value="NC_020514.1"/>
</dbReference>
<dbReference type="eggNOG" id="COG1652">
    <property type="taxonomic scope" value="Bacteria"/>
</dbReference>
<evidence type="ECO:0000259" key="1">
    <source>
        <dbReference type="PROSITE" id="PS51782"/>
    </source>
</evidence>
<dbReference type="OrthoDB" id="9765158at2"/>
<dbReference type="Proteomes" id="UP000011864">
    <property type="component" value="Chromosome"/>
</dbReference>
<protein>
    <recommendedName>
        <fullName evidence="1">LysM domain-containing protein</fullName>
    </recommendedName>
</protein>
<dbReference type="Pfam" id="PF01476">
    <property type="entry name" value="LysM"/>
    <property type="match status" value="1"/>
</dbReference>
<proteinExistence type="predicted"/>
<dbReference type="SMART" id="SM00257">
    <property type="entry name" value="LysM"/>
    <property type="match status" value="1"/>
</dbReference>
<gene>
    <name evidence="2" type="ORF">C427_0021</name>
</gene>
<dbReference type="PANTHER" id="PTHR34700:SF4">
    <property type="entry name" value="PHAGE-LIKE ELEMENT PBSX PROTEIN XKDP"/>
    <property type="match status" value="1"/>
</dbReference>
<evidence type="ECO:0000313" key="3">
    <source>
        <dbReference type="Proteomes" id="UP000011864"/>
    </source>
</evidence>
<dbReference type="InterPro" id="IPR018392">
    <property type="entry name" value="LysM"/>
</dbReference>
<keyword evidence="3" id="KW-1185">Reference proteome</keyword>
<feature type="domain" description="LysM" evidence="1">
    <location>
        <begin position="33"/>
        <end position="81"/>
    </location>
</feature>